<dbReference type="InterPro" id="IPR013424">
    <property type="entry name" value="Ice-binding_C"/>
</dbReference>
<organism evidence="3 4">
    <name type="scientific">Haloferula chungangensis</name>
    <dbReference type="NCBI Taxonomy" id="1048331"/>
    <lineage>
        <taxon>Bacteria</taxon>
        <taxon>Pseudomonadati</taxon>
        <taxon>Verrucomicrobiota</taxon>
        <taxon>Verrucomicrobiia</taxon>
        <taxon>Verrucomicrobiales</taxon>
        <taxon>Verrucomicrobiaceae</taxon>
        <taxon>Haloferula</taxon>
    </lineage>
</organism>
<comment type="caution">
    <text evidence="3">The sequence shown here is derived from an EMBL/GenBank/DDBJ whole genome shotgun (WGS) entry which is preliminary data.</text>
</comment>
<evidence type="ECO:0000313" key="4">
    <source>
        <dbReference type="Proteomes" id="UP001596472"/>
    </source>
</evidence>
<protein>
    <submittedName>
        <fullName evidence="3">PEP-CTERM sorting domain-containing protein</fullName>
    </submittedName>
</protein>
<proteinExistence type="predicted"/>
<feature type="chain" id="PRO_5045496981" evidence="1">
    <location>
        <begin position="26"/>
        <end position="195"/>
    </location>
</feature>
<evidence type="ECO:0000259" key="2">
    <source>
        <dbReference type="Pfam" id="PF07589"/>
    </source>
</evidence>
<name>A0ABW2L2B3_9BACT</name>
<feature type="signal peptide" evidence="1">
    <location>
        <begin position="1"/>
        <end position="25"/>
    </location>
</feature>
<keyword evidence="1" id="KW-0732">Signal</keyword>
<dbReference type="NCBIfam" id="TIGR02595">
    <property type="entry name" value="PEP_CTERM"/>
    <property type="match status" value="1"/>
</dbReference>
<dbReference type="EMBL" id="JBHTBS010000002">
    <property type="protein sequence ID" value="MFC7336479.1"/>
    <property type="molecule type" value="Genomic_DNA"/>
</dbReference>
<feature type="domain" description="Ice-binding protein C-terminal" evidence="2">
    <location>
        <begin position="172"/>
        <end position="193"/>
    </location>
</feature>
<evidence type="ECO:0000313" key="3">
    <source>
        <dbReference type="EMBL" id="MFC7336479.1"/>
    </source>
</evidence>
<evidence type="ECO:0000256" key="1">
    <source>
        <dbReference type="SAM" id="SignalP"/>
    </source>
</evidence>
<dbReference type="Pfam" id="PF07589">
    <property type="entry name" value="PEP-CTERM"/>
    <property type="match status" value="1"/>
</dbReference>
<keyword evidence="4" id="KW-1185">Reference proteome</keyword>
<dbReference type="RefSeq" id="WP_379709727.1">
    <property type="nucleotide sequence ID" value="NZ_JBHTBS010000002.1"/>
</dbReference>
<dbReference type="Proteomes" id="UP001596472">
    <property type="component" value="Unassembled WGS sequence"/>
</dbReference>
<accession>A0ABW2L2B3</accession>
<sequence>MKNTHSLVPVFAAAALGLLATHSEGAVTFTIFETGSSLVVDATGSINLGSATPVTTVTFQTIQSSAPDAIVSAGDETVQADLYAITVGGPAAYGVGGATSDPTISTGTPVMLNLVVDRLVVPAGYVSNASLSATTTYSNLTLQNLGATPGSYVWTISADGGTTTDTVTLNVIPEPSSALLAGLGGLALLRRRRRA</sequence>
<reference evidence="4" key="1">
    <citation type="journal article" date="2019" name="Int. J. Syst. Evol. Microbiol.">
        <title>The Global Catalogue of Microorganisms (GCM) 10K type strain sequencing project: providing services to taxonomists for standard genome sequencing and annotation.</title>
        <authorList>
            <consortium name="The Broad Institute Genomics Platform"/>
            <consortium name="The Broad Institute Genome Sequencing Center for Infectious Disease"/>
            <person name="Wu L."/>
            <person name="Ma J."/>
        </authorList>
    </citation>
    <scope>NUCLEOTIDE SEQUENCE [LARGE SCALE GENOMIC DNA]</scope>
    <source>
        <strain evidence="4">CGMCC 4.1467</strain>
    </source>
</reference>
<gene>
    <name evidence="3" type="ORF">ACFQY0_04755</name>
</gene>